<reference evidence="7" key="1">
    <citation type="submission" date="2021-01" db="EMBL/GenBank/DDBJ databases">
        <authorList>
            <person name="Corre E."/>
            <person name="Pelletier E."/>
            <person name="Niang G."/>
            <person name="Scheremetjew M."/>
            <person name="Finn R."/>
            <person name="Kale V."/>
            <person name="Holt S."/>
            <person name="Cochrane G."/>
            <person name="Meng A."/>
            <person name="Brown T."/>
            <person name="Cohen L."/>
        </authorList>
    </citation>
    <scope>NUCLEOTIDE SEQUENCE</scope>
    <source>
        <strain evidence="7">CCMP494</strain>
    </source>
</reference>
<protein>
    <recommendedName>
        <fullName evidence="6">RING-type domain-containing protein</fullName>
    </recommendedName>
</protein>
<dbReference type="SMART" id="SM00184">
    <property type="entry name" value="RING"/>
    <property type="match status" value="1"/>
</dbReference>
<keyword evidence="2 4" id="KW-0863">Zinc-finger</keyword>
<sequence>MVSPGAIIFAFYVGRAVVEGVHAYFEREGDTIRACLARFRMPSGPKLTLEQALRDVGDANRALADTSVAPDTPRPGWRYKATLSYRPGVAQAAFFRALKVGPRVAALVGRVDVDLEEVPTARDAPSNIRGDGGEGVSLEELATRDGIQERGDDGGLTAGGSDDDDDDDFEHLSVCRRATLAEFYTLIRPALAQIAVNNVPRSVHLTPVARAPRADDGNGNGDGDGEDETCSICMDAAIDTVTRCGHAFCGECYARWLRRSRDCPLCRQHLPHQGGAYELVQPEELAEDEDGGAQAGTVAAEPAMDMGWLRGRLASLPIVSEPRRRAWEASMIRKLMEGRSNASEA</sequence>
<accession>A0A7S0KC34</accession>
<evidence type="ECO:0000256" key="5">
    <source>
        <dbReference type="SAM" id="MobiDB-lite"/>
    </source>
</evidence>
<dbReference type="SUPFAM" id="SSF57850">
    <property type="entry name" value="RING/U-box"/>
    <property type="match status" value="1"/>
</dbReference>
<dbReference type="InterPro" id="IPR017907">
    <property type="entry name" value="Znf_RING_CS"/>
</dbReference>
<dbReference type="Pfam" id="PF13923">
    <property type="entry name" value="zf-C3HC4_2"/>
    <property type="match status" value="1"/>
</dbReference>
<evidence type="ECO:0000256" key="3">
    <source>
        <dbReference type="ARBA" id="ARBA00022833"/>
    </source>
</evidence>
<feature type="domain" description="RING-type" evidence="6">
    <location>
        <begin position="230"/>
        <end position="267"/>
    </location>
</feature>
<dbReference type="PROSITE" id="PS50089">
    <property type="entry name" value="ZF_RING_2"/>
    <property type="match status" value="1"/>
</dbReference>
<proteinExistence type="predicted"/>
<organism evidence="7">
    <name type="scientific">Micromonas pusilla</name>
    <name type="common">Picoplanktonic green alga</name>
    <name type="synonym">Chromulina pusilla</name>
    <dbReference type="NCBI Taxonomy" id="38833"/>
    <lineage>
        <taxon>Eukaryota</taxon>
        <taxon>Viridiplantae</taxon>
        <taxon>Chlorophyta</taxon>
        <taxon>Mamiellophyceae</taxon>
        <taxon>Mamiellales</taxon>
        <taxon>Mamiellaceae</taxon>
        <taxon>Micromonas</taxon>
    </lineage>
</organism>
<evidence type="ECO:0000259" key="6">
    <source>
        <dbReference type="PROSITE" id="PS50089"/>
    </source>
</evidence>
<dbReference type="InterPro" id="IPR013083">
    <property type="entry name" value="Znf_RING/FYVE/PHD"/>
</dbReference>
<name>A0A7S0KC34_MICPS</name>
<dbReference type="PROSITE" id="PS00518">
    <property type="entry name" value="ZF_RING_1"/>
    <property type="match status" value="1"/>
</dbReference>
<dbReference type="AlphaFoldDB" id="A0A7S0KC34"/>
<dbReference type="EMBL" id="HBEV01000046">
    <property type="protein sequence ID" value="CAD8575104.1"/>
    <property type="molecule type" value="Transcribed_RNA"/>
</dbReference>
<dbReference type="Gene3D" id="3.30.40.10">
    <property type="entry name" value="Zinc/RING finger domain, C3HC4 (zinc finger)"/>
    <property type="match status" value="1"/>
</dbReference>
<gene>
    <name evidence="7" type="ORF">MSP1404_LOCUS39</name>
</gene>
<feature type="region of interest" description="Disordered" evidence="5">
    <location>
        <begin position="122"/>
        <end position="167"/>
    </location>
</feature>
<keyword evidence="3" id="KW-0862">Zinc</keyword>
<evidence type="ECO:0000313" key="7">
    <source>
        <dbReference type="EMBL" id="CAD8575104.1"/>
    </source>
</evidence>
<dbReference type="InterPro" id="IPR001841">
    <property type="entry name" value="Znf_RING"/>
</dbReference>
<dbReference type="GO" id="GO:0008270">
    <property type="term" value="F:zinc ion binding"/>
    <property type="evidence" value="ECO:0007669"/>
    <property type="project" value="UniProtKB-KW"/>
</dbReference>
<evidence type="ECO:0000256" key="2">
    <source>
        <dbReference type="ARBA" id="ARBA00022771"/>
    </source>
</evidence>
<evidence type="ECO:0000256" key="4">
    <source>
        <dbReference type="PROSITE-ProRule" id="PRU00175"/>
    </source>
</evidence>
<dbReference type="PANTHER" id="PTHR15315">
    <property type="entry name" value="RING FINGER PROTEIN 41, 151"/>
    <property type="match status" value="1"/>
</dbReference>
<evidence type="ECO:0000256" key="1">
    <source>
        <dbReference type="ARBA" id="ARBA00022723"/>
    </source>
</evidence>
<keyword evidence="1" id="KW-0479">Metal-binding</keyword>
<dbReference type="PANTHER" id="PTHR15315:SF26">
    <property type="entry name" value="E3 UBIQUITIN-PROTEIN LIGASE NRDP1"/>
    <property type="match status" value="1"/>
</dbReference>
<feature type="compositionally biased region" description="Basic and acidic residues" evidence="5">
    <location>
        <begin position="141"/>
        <end position="153"/>
    </location>
</feature>